<evidence type="ECO:0000259" key="1">
    <source>
        <dbReference type="PROSITE" id="PS50181"/>
    </source>
</evidence>
<dbReference type="OrthoDB" id="3226064at2759"/>
<dbReference type="WormBase" id="C17C3.6">
    <property type="protein sequence ID" value="CE04026"/>
    <property type="gene ID" value="WBGene00015891"/>
</dbReference>
<dbReference type="InterPro" id="IPR001810">
    <property type="entry name" value="F-box_dom"/>
</dbReference>
<dbReference type="PhylomeDB" id="Q18058"/>
<dbReference type="Proteomes" id="UP000001940">
    <property type="component" value="Chromosome II"/>
</dbReference>
<dbReference type="AlphaFoldDB" id="Q18058"/>
<evidence type="ECO:0000313" key="3">
    <source>
        <dbReference type="Proteomes" id="UP000001940"/>
    </source>
</evidence>
<dbReference type="UCSC" id="C17C3.6">
    <property type="organism name" value="c. elegans"/>
</dbReference>
<dbReference type="InParanoid" id="Q18058"/>
<gene>
    <name evidence="2 4" type="ORF">C17C3.6</name>
    <name evidence="2" type="ORF">CELE_C17C3.6</name>
</gene>
<evidence type="ECO:0000313" key="4">
    <source>
        <dbReference type="WormBase" id="C17C3.6"/>
    </source>
</evidence>
<dbReference type="GeneID" id="182716"/>
<evidence type="ECO:0000313" key="2">
    <source>
        <dbReference type="EMBL" id="CCD64838.1"/>
    </source>
</evidence>
<organism evidence="2 3">
    <name type="scientific">Caenorhabditis elegans</name>
    <dbReference type="NCBI Taxonomy" id="6239"/>
    <lineage>
        <taxon>Eukaryota</taxon>
        <taxon>Metazoa</taxon>
        <taxon>Ecdysozoa</taxon>
        <taxon>Nematoda</taxon>
        <taxon>Chromadorea</taxon>
        <taxon>Rhabditida</taxon>
        <taxon>Rhabditina</taxon>
        <taxon>Rhabditomorpha</taxon>
        <taxon>Rhabditoidea</taxon>
        <taxon>Rhabditidae</taxon>
        <taxon>Peloderinae</taxon>
        <taxon>Caenorhabditis</taxon>
    </lineage>
</organism>
<dbReference type="KEGG" id="cel:CELE_C17C3.6"/>
<accession>Q18058</accession>
<dbReference type="PROSITE" id="PS50181">
    <property type="entry name" value="FBOX"/>
    <property type="match status" value="1"/>
</dbReference>
<dbReference type="PaxDb" id="6239-C17C3.6"/>
<dbReference type="SUPFAM" id="SSF81383">
    <property type="entry name" value="F-box domain"/>
    <property type="match status" value="1"/>
</dbReference>
<dbReference type="CDD" id="cd22150">
    <property type="entry name" value="F-box_CeFBXA-like"/>
    <property type="match status" value="1"/>
</dbReference>
<sequence>MAAIKANEQDAVGMIVRKQSEFEENSHNFNNNGPSLSDMPIEVIHNIVDYVDPINILVIRKVCRKLRNVLDGDPKFKDVHLHQPTSLDMNFSLELDDSWVDYRTNGSGSGLGLFRNSISKTKTKIFVLKHENENENENGTNCTYGF</sequence>
<dbReference type="Bgee" id="WBGene00015891">
    <property type="expression patterns" value="Expressed in adult organism and 1 other cell type or tissue"/>
</dbReference>
<dbReference type="RefSeq" id="NP_495069.1">
    <property type="nucleotide sequence ID" value="NM_062668.1"/>
</dbReference>
<dbReference type="HOGENOM" id="CLU_1779134_0_0_1"/>
<reference evidence="2 3" key="1">
    <citation type="journal article" date="1998" name="Science">
        <title>Genome sequence of the nematode C. elegans: a platform for investigating biology.</title>
        <authorList>
            <consortium name="The C. elegans sequencing consortium"/>
            <person name="Sulson J.E."/>
            <person name="Waterston R."/>
        </authorList>
    </citation>
    <scope>NUCLEOTIDE SEQUENCE [LARGE SCALE GENOMIC DNA]</scope>
    <source>
        <strain evidence="2 3">Bristol N2</strain>
    </source>
</reference>
<dbReference type="SMR" id="Q18058"/>
<feature type="domain" description="F-box" evidence="1">
    <location>
        <begin position="33"/>
        <end position="79"/>
    </location>
</feature>
<keyword evidence="3" id="KW-1185">Reference proteome</keyword>
<proteinExistence type="predicted"/>
<dbReference type="PIR" id="T15533">
    <property type="entry name" value="T15533"/>
</dbReference>
<dbReference type="EMBL" id="BX284602">
    <property type="protein sequence ID" value="CCD64838.1"/>
    <property type="molecule type" value="Genomic_DNA"/>
</dbReference>
<dbReference type="CTD" id="182716"/>
<dbReference type="AGR" id="WB:WBGene00015891"/>
<name>Q18058_CAEEL</name>
<dbReference type="SMART" id="SM00256">
    <property type="entry name" value="FBOX"/>
    <property type="match status" value="1"/>
</dbReference>
<dbReference type="InterPro" id="IPR036047">
    <property type="entry name" value="F-box-like_dom_sf"/>
</dbReference>
<dbReference type="Pfam" id="PF00646">
    <property type="entry name" value="F-box"/>
    <property type="match status" value="1"/>
</dbReference>
<protein>
    <submittedName>
        <fullName evidence="2">F-box domain-containing protein</fullName>
    </submittedName>
</protein>